<accession>A0ACB8BBQ5</accession>
<keyword evidence="2" id="KW-1185">Reference proteome</keyword>
<evidence type="ECO:0000313" key="1">
    <source>
        <dbReference type="EMBL" id="KAH7923122.1"/>
    </source>
</evidence>
<reference evidence="1" key="1">
    <citation type="journal article" date="2021" name="New Phytol.">
        <title>Evolutionary innovations through gain and loss of genes in the ectomycorrhizal Boletales.</title>
        <authorList>
            <person name="Wu G."/>
            <person name="Miyauchi S."/>
            <person name="Morin E."/>
            <person name="Kuo A."/>
            <person name="Drula E."/>
            <person name="Varga T."/>
            <person name="Kohler A."/>
            <person name="Feng B."/>
            <person name="Cao Y."/>
            <person name="Lipzen A."/>
            <person name="Daum C."/>
            <person name="Hundley H."/>
            <person name="Pangilinan J."/>
            <person name="Johnson J."/>
            <person name="Barry K."/>
            <person name="LaButti K."/>
            <person name="Ng V."/>
            <person name="Ahrendt S."/>
            <person name="Min B."/>
            <person name="Choi I.G."/>
            <person name="Park H."/>
            <person name="Plett J.M."/>
            <person name="Magnuson J."/>
            <person name="Spatafora J.W."/>
            <person name="Nagy L.G."/>
            <person name="Henrissat B."/>
            <person name="Grigoriev I.V."/>
            <person name="Yang Z.L."/>
            <person name="Xu J."/>
            <person name="Martin F.M."/>
        </authorList>
    </citation>
    <scope>NUCLEOTIDE SEQUENCE</scope>
    <source>
        <strain evidence="1">KUC20120723A-06</strain>
    </source>
</reference>
<gene>
    <name evidence="1" type="ORF">BV22DRAFT_607137</name>
</gene>
<comment type="caution">
    <text evidence="1">The sequence shown here is derived from an EMBL/GenBank/DDBJ whole genome shotgun (WGS) entry which is preliminary data.</text>
</comment>
<sequence>MSLARVWRGCGGVAYDGPVLEWGVLGDGGSAEECGEGEEFVGSARGEGGRGILRRATRALGGWIARRGGVGVFTLYSHACVCLRLGGKAAAPREMMNSHEVVLRGSVGSWCRREGVCKSVWWNNELVDHSQLRSAATRLFCVGAAARTSRTTVMSMAGDGGEPDDEADVIADNADFPPDTTPAPAHLVVISSDTDASWSEPFQTPTGRATPNSWVDIAPPQGLSPRRIQSW</sequence>
<proteinExistence type="predicted"/>
<protein>
    <submittedName>
        <fullName evidence="1">Uncharacterized protein</fullName>
    </submittedName>
</protein>
<name>A0ACB8BBQ5_9AGAM</name>
<organism evidence="1 2">
    <name type="scientific">Leucogyrophana mollusca</name>
    <dbReference type="NCBI Taxonomy" id="85980"/>
    <lineage>
        <taxon>Eukaryota</taxon>
        <taxon>Fungi</taxon>
        <taxon>Dikarya</taxon>
        <taxon>Basidiomycota</taxon>
        <taxon>Agaricomycotina</taxon>
        <taxon>Agaricomycetes</taxon>
        <taxon>Agaricomycetidae</taxon>
        <taxon>Boletales</taxon>
        <taxon>Boletales incertae sedis</taxon>
        <taxon>Leucogyrophana</taxon>
    </lineage>
</organism>
<dbReference type="Proteomes" id="UP000790709">
    <property type="component" value="Unassembled WGS sequence"/>
</dbReference>
<dbReference type="EMBL" id="MU266462">
    <property type="protein sequence ID" value="KAH7923122.1"/>
    <property type="molecule type" value="Genomic_DNA"/>
</dbReference>
<evidence type="ECO:0000313" key="2">
    <source>
        <dbReference type="Proteomes" id="UP000790709"/>
    </source>
</evidence>